<evidence type="ECO:0000313" key="2">
    <source>
        <dbReference type="Proteomes" id="UP000483672"/>
    </source>
</evidence>
<comment type="caution">
    <text evidence="1">The sequence shown here is derived from an EMBL/GenBank/DDBJ whole genome shotgun (WGS) entry which is preliminary data.</text>
</comment>
<protein>
    <submittedName>
        <fullName evidence="1">Uncharacterized protein</fullName>
    </submittedName>
</protein>
<evidence type="ECO:0000313" key="1">
    <source>
        <dbReference type="EMBL" id="KAF3197986.1"/>
    </source>
</evidence>
<proteinExistence type="predicted"/>
<sequence>MNQLPILTFEVKSVDGSSLETENQATTCANSILQSWRCFGMPCRSRYSNTGRACGVAYPTSRTRSQEAGGRVNPQITMDARARATTKTAEETILPETNEMVEEVGIDHVFGMHMNACIWSYIVVYTDPSGESDREVVAPGITQRDPILSLL</sequence>
<dbReference type="AlphaFoldDB" id="A0A7C8Q5R6"/>
<accession>A0A7C8Q5R6</accession>
<reference evidence="1 2" key="1">
    <citation type="submission" date="2019-06" db="EMBL/GenBank/DDBJ databases">
        <authorList>
            <person name="Palmer J.M."/>
        </authorList>
    </citation>
    <scope>NUCLEOTIDE SEQUENCE [LARGE SCALE GENOMIC DNA]</scope>
    <source>
        <strain evidence="1 2">TWF191</strain>
    </source>
</reference>
<dbReference type="EMBL" id="WIPF01000268">
    <property type="protein sequence ID" value="KAF3197986.1"/>
    <property type="molecule type" value="Genomic_DNA"/>
</dbReference>
<name>A0A7C8Q5R6_ORBOL</name>
<gene>
    <name evidence="1" type="ORF">TWF191_005175</name>
</gene>
<dbReference type="Proteomes" id="UP000483672">
    <property type="component" value="Unassembled WGS sequence"/>
</dbReference>
<organism evidence="1 2">
    <name type="scientific">Orbilia oligospora</name>
    <name type="common">Nematode-trapping fungus</name>
    <name type="synonym">Arthrobotrys oligospora</name>
    <dbReference type="NCBI Taxonomy" id="2813651"/>
    <lineage>
        <taxon>Eukaryota</taxon>
        <taxon>Fungi</taxon>
        <taxon>Dikarya</taxon>
        <taxon>Ascomycota</taxon>
        <taxon>Pezizomycotina</taxon>
        <taxon>Orbiliomycetes</taxon>
        <taxon>Orbiliales</taxon>
        <taxon>Orbiliaceae</taxon>
        <taxon>Orbilia</taxon>
    </lineage>
</organism>